<feature type="compositionally biased region" description="Basic and acidic residues" evidence="1">
    <location>
        <begin position="81"/>
        <end position="92"/>
    </location>
</feature>
<feature type="region of interest" description="Disordered" evidence="1">
    <location>
        <begin position="1"/>
        <end position="172"/>
    </location>
</feature>
<dbReference type="RefSeq" id="WP_068202784.1">
    <property type="nucleotide sequence ID" value="NZ_CP014209.1"/>
</dbReference>
<feature type="compositionally biased region" description="Basic residues" evidence="1">
    <location>
        <begin position="64"/>
        <end position="80"/>
    </location>
</feature>
<reference evidence="2 3" key="1">
    <citation type="submission" date="2016-01" db="EMBL/GenBank/DDBJ databases">
        <title>Complete genome sequence of a soil Actinobacterium, Isoptericola dokdonensis DS-3.</title>
        <authorList>
            <person name="Kwon S.-K."/>
            <person name="Kim J.F."/>
        </authorList>
    </citation>
    <scope>NUCLEOTIDE SEQUENCE [LARGE SCALE GENOMIC DNA]</scope>
    <source>
        <strain evidence="2 3">DS-3</strain>
    </source>
</reference>
<evidence type="ECO:0000313" key="3">
    <source>
        <dbReference type="Proteomes" id="UP000076794"/>
    </source>
</evidence>
<evidence type="ECO:0000313" key="2">
    <source>
        <dbReference type="EMBL" id="ANC31496.1"/>
    </source>
</evidence>
<dbReference type="Proteomes" id="UP000076794">
    <property type="component" value="Chromosome"/>
</dbReference>
<feature type="compositionally biased region" description="Pro residues" evidence="1">
    <location>
        <begin position="126"/>
        <end position="142"/>
    </location>
</feature>
<dbReference type="EMBL" id="CP014209">
    <property type="protein sequence ID" value="ANC31496.1"/>
    <property type="molecule type" value="Genomic_DNA"/>
</dbReference>
<accession>A0A168FE37</accession>
<keyword evidence="3" id="KW-1185">Reference proteome</keyword>
<organism evidence="2 3">
    <name type="scientific">Isoptericola dokdonensis DS-3</name>
    <dbReference type="NCBI Taxonomy" id="1300344"/>
    <lineage>
        <taxon>Bacteria</taxon>
        <taxon>Bacillati</taxon>
        <taxon>Actinomycetota</taxon>
        <taxon>Actinomycetes</taxon>
        <taxon>Micrococcales</taxon>
        <taxon>Promicromonosporaceae</taxon>
        <taxon>Isoptericola</taxon>
    </lineage>
</organism>
<dbReference type="STRING" id="1300344.I598_1949"/>
<dbReference type="KEGG" id="ido:I598_1949"/>
<protein>
    <submittedName>
        <fullName evidence="2">Uncharacterized protein</fullName>
    </submittedName>
</protein>
<gene>
    <name evidence="2" type="ORF">I598_1949</name>
</gene>
<dbReference type="PATRIC" id="fig|1300344.3.peg.1956"/>
<evidence type="ECO:0000256" key="1">
    <source>
        <dbReference type="SAM" id="MobiDB-lite"/>
    </source>
</evidence>
<sequence length="353" mass="34973">MRQTPADGDASSHVSGGAERGGALTWGSTAAVTDAPPPDELFGAVGATPGRGRAGGRGGDRGSRGGRRPGKDRSRRGKGKGRGERPQEHDDVAAVPAAPVAAPGWPLAGGATEARPVLAEITADPPEAPTAEPSPPPWPAPAPDADTGGEEPVGRRSTGARSRGDRDLRSLVPRVDATTLAGAGRQVERVVGKVRGRPQGVLARKRGLAAAAAAALVVGTGAGAALDALGSGDAAPEAAVVPVTSPQECAAAQVAWSRAAQAQVQMDVTDPASLRDGFARAQTALAAAPAPATVAAQWQTVAEYVASVVAAGEGVEDGDLEAAVVGALEGLDTAAMTAASQQVTDHLATDCTG</sequence>
<proteinExistence type="predicted"/>
<name>A0A168FE37_9MICO</name>
<feature type="compositionally biased region" description="Low complexity" evidence="1">
    <location>
        <begin position="93"/>
        <end position="111"/>
    </location>
</feature>
<dbReference type="AlphaFoldDB" id="A0A168FE37"/>
<dbReference type="OrthoDB" id="10009355at2"/>